<evidence type="ECO:0000313" key="2">
    <source>
        <dbReference type="Proteomes" id="UP001327560"/>
    </source>
</evidence>
<reference evidence="1 2" key="1">
    <citation type="submission" date="2023-10" db="EMBL/GenBank/DDBJ databases">
        <title>Chromosome-scale genome assembly provides insights into flower coloration mechanisms of Canna indica.</title>
        <authorList>
            <person name="Li C."/>
        </authorList>
    </citation>
    <scope>NUCLEOTIDE SEQUENCE [LARGE SCALE GENOMIC DNA]</scope>
    <source>
        <tissue evidence="1">Flower</tissue>
    </source>
</reference>
<gene>
    <name evidence="1" type="ORF">Cni_G20241</name>
</gene>
<organism evidence="1 2">
    <name type="scientific">Canna indica</name>
    <name type="common">Indian-shot</name>
    <dbReference type="NCBI Taxonomy" id="4628"/>
    <lineage>
        <taxon>Eukaryota</taxon>
        <taxon>Viridiplantae</taxon>
        <taxon>Streptophyta</taxon>
        <taxon>Embryophyta</taxon>
        <taxon>Tracheophyta</taxon>
        <taxon>Spermatophyta</taxon>
        <taxon>Magnoliopsida</taxon>
        <taxon>Liliopsida</taxon>
        <taxon>Zingiberales</taxon>
        <taxon>Cannaceae</taxon>
        <taxon>Canna</taxon>
    </lineage>
</organism>
<dbReference type="AlphaFoldDB" id="A0AAQ3KMA5"/>
<accession>A0AAQ3KMA5</accession>
<protein>
    <submittedName>
        <fullName evidence="1">Uncharacterized protein</fullName>
    </submittedName>
</protein>
<dbReference type="Proteomes" id="UP001327560">
    <property type="component" value="Chromosome 6"/>
</dbReference>
<name>A0AAQ3KMA5_9LILI</name>
<sequence length="67" mass="7077">MLPASLPQCRCLTPRYSFAGAKTPRQVVAVASVAGRARSTAEPATATPSPRLRYDIDVIASTANMQS</sequence>
<keyword evidence="2" id="KW-1185">Reference proteome</keyword>
<evidence type="ECO:0000313" key="1">
    <source>
        <dbReference type="EMBL" id="WOL11478.1"/>
    </source>
</evidence>
<dbReference type="EMBL" id="CP136895">
    <property type="protein sequence ID" value="WOL11478.1"/>
    <property type="molecule type" value="Genomic_DNA"/>
</dbReference>
<proteinExistence type="predicted"/>